<dbReference type="InterPro" id="IPR006654">
    <property type="entry name" value="Trp_synth_beta"/>
</dbReference>
<feature type="modified residue" description="N6-(pyridoxal phosphate)lysine" evidence="12">
    <location>
        <position position="124"/>
    </location>
</feature>
<evidence type="ECO:0000256" key="11">
    <source>
        <dbReference type="ARBA" id="ARBA00049047"/>
    </source>
</evidence>
<comment type="cofactor">
    <cofactor evidence="1 12">
        <name>pyridoxal 5'-phosphate</name>
        <dbReference type="ChEBI" id="CHEBI:597326"/>
    </cofactor>
</comment>
<evidence type="ECO:0000256" key="12">
    <source>
        <dbReference type="HAMAP-Rule" id="MF_00133"/>
    </source>
</evidence>
<evidence type="ECO:0000256" key="3">
    <source>
        <dbReference type="ARBA" id="ARBA00004733"/>
    </source>
</evidence>
<dbReference type="UniPathway" id="UPA00035">
    <property type="reaction ID" value="UER00044"/>
</dbReference>
<keyword evidence="8 12" id="KW-0663">Pyridoxal phosphate</keyword>
<evidence type="ECO:0000256" key="5">
    <source>
        <dbReference type="ARBA" id="ARBA00011270"/>
    </source>
</evidence>
<dbReference type="EC" id="4.2.1.20" evidence="12"/>
<evidence type="ECO:0000256" key="7">
    <source>
        <dbReference type="ARBA" id="ARBA00022822"/>
    </source>
</evidence>
<gene>
    <name evidence="12" type="primary">trpB</name>
    <name evidence="14" type="ORF">DA73_0206860</name>
</gene>
<dbReference type="PANTHER" id="PTHR48077">
    <property type="entry name" value="TRYPTOPHAN SYNTHASE-RELATED"/>
    <property type="match status" value="1"/>
</dbReference>
<keyword evidence="9 12" id="KW-0057">Aromatic amino acid biosynthesis</keyword>
<dbReference type="PIRSF" id="PIRSF001413">
    <property type="entry name" value="Trp_syn_beta"/>
    <property type="match status" value="1"/>
</dbReference>
<sequence>MYRDIVGNRGVPPSLLFINKNPCVEMMYFHSEFSSPDLLSHNGYYGEFGGKFIPEILHETFEDLIEVYKAARADPKFWQEFTFLLSNYSCRPTPLTYAENLTTYFAGAKIFIKREDLNHTGAHKLNNVLGQALLAKRMGKTRVIAETSAGQHGVATATVAAKFGLECTIYMGAIDVKRQYPNVFWMQRLGAEVVPVSTGSQTYKDAINEALRDWSAFMDSTYYIFGTACGPHPYPEMVSWFQSVIGVETRQQIVQQTGKLPSAVYACVGGGSNAIGIFSGFLDDKSVQLIGVEAGGSGLNSHKHAARLASKDATVGISQGYKTYFLQNNDGQMQETHSIAAGLDYVGVSPVLAHLLELGRIQVSTATDQEVLDTLKLCLTKEGLIPSLESTHAFVQAFKDAPRLSPEDCIVINLSGRGDKDIFTLANAFGDRSWKEFLSNKIDQLS</sequence>
<evidence type="ECO:0000313" key="14">
    <source>
        <dbReference type="EMBL" id="KIE13116.1"/>
    </source>
</evidence>
<dbReference type="Pfam" id="PF00291">
    <property type="entry name" value="PALP"/>
    <property type="match status" value="1"/>
</dbReference>
<dbReference type="InterPro" id="IPR001926">
    <property type="entry name" value="TrpB-like_PALP"/>
</dbReference>
<dbReference type="PROSITE" id="PS00168">
    <property type="entry name" value="TRP_SYNTHASE_BETA"/>
    <property type="match status" value="1"/>
</dbReference>
<evidence type="ECO:0000259" key="13">
    <source>
        <dbReference type="Pfam" id="PF00291"/>
    </source>
</evidence>
<accession>A0A0C1NJW4</accession>
<evidence type="ECO:0000256" key="2">
    <source>
        <dbReference type="ARBA" id="ARBA00002786"/>
    </source>
</evidence>
<dbReference type="SUPFAM" id="SSF53686">
    <property type="entry name" value="Tryptophan synthase beta subunit-like PLP-dependent enzymes"/>
    <property type="match status" value="1"/>
</dbReference>
<protein>
    <recommendedName>
        <fullName evidence="12">Tryptophan synthase beta chain</fullName>
        <ecNumber evidence="12">4.2.1.20</ecNumber>
    </recommendedName>
</protein>
<evidence type="ECO:0000256" key="10">
    <source>
        <dbReference type="ARBA" id="ARBA00023239"/>
    </source>
</evidence>
<dbReference type="InterPro" id="IPR006653">
    <property type="entry name" value="Trp_synth_b_CS"/>
</dbReference>
<comment type="similarity">
    <text evidence="4 12">Belongs to the TrpB family.</text>
</comment>
<keyword evidence="6 12" id="KW-0028">Amino-acid biosynthesis</keyword>
<dbReference type="PANTHER" id="PTHR48077:SF3">
    <property type="entry name" value="TRYPTOPHAN SYNTHASE"/>
    <property type="match status" value="1"/>
</dbReference>
<dbReference type="FunFam" id="3.40.50.1100:FF:000001">
    <property type="entry name" value="Tryptophan synthase beta chain"/>
    <property type="match status" value="1"/>
</dbReference>
<organism evidence="14">
    <name type="scientific">Tolypothrix bouteillei VB521301</name>
    <dbReference type="NCBI Taxonomy" id="1479485"/>
    <lineage>
        <taxon>Bacteria</taxon>
        <taxon>Bacillati</taxon>
        <taxon>Cyanobacteriota</taxon>
        <taxon>Cyanophyceae</taxon>
        <taxon>Nostocales</taxon>
        <taxon>Tolypothrichaceae</taxon>
        <taxon>Tolypothrix</taxon>
    </lineage>
</organism>
<reference evidence="14" key="1">
    <citation type="journal article" date="2015" name="Genome Announc.">
        <title>Draft Genome Sequence of Tolypothrix boutellei Strain VB521301.</title>
        <authorList>
            <person name="Chandrababunaidu M.M."/>
            <person name="Singh D."/>
            <person name="Sen D."/>
            <person name="Bhan S."/>
            <person name="Das S."/>
            <person name="Gupta A."/>
            <person name="Adhikary S.P."/>
            <person name="Tripathy S."/>
        </authorList>
    </citation>
    <scope>NUCLEOTIDE SEQUENCE</scope>
    <source>
        <strain evidence="14">VB521301</strain>
    </source>
</reference>
<dbReference type="Gene3D" id="3.40.50.1100">
    <property type="match status" value="2"/>
</dbReference>
<comment type="subunit">
    <text evidence="5 12">Tetramer of two alpha and two beta chains.</text>
</comment>
<name>A0A0C1NJW4_9CYAN</name>
<comment type="catalytic activity">
    <reaction evidence="11 12">
        <text>(1S,2R)-1-C-(indol-3-yl)glycerol 3-phosphate + L-serine = D-glyceraldehyde 3-phosphate + L-tryptophan + H2O</text>
        <dbReference type="Rhea" id="RHEA:10532"/>
        <dbReference type="ChEBI" id="CHEBI:15377"/>
        <dbReference type="ChEBI" id="CHEBI:33384"/>
        <dbReference type="ChEBI" id="CHEBI:57912"/>
        <dbReference type="ChEBI" id="CHEBI:58866"/>
        <dbReference type="ChEBI" id="CHEBI:59776"/>
        <dbReference type="EC" id="4.2.1.20"/>
    </reaction>
</comment>
<dbReference type="GO" id="GO:0004834">
    <property type="term" value="F:tryptophan synthase activity"/>
    <property type="evidence" value="ECO:0007669"/>
    <property type="project" value="UniProtKB-UniRule"/>
</dbReference>
<comment type="function">
    <text evidence="2 12">The beta subunit is responsible for the synthesis of L-tryptophan from indole and L-serine.</text>
</comment>
<dbReference type="InterPro" id="IPR023026">
    <property type="entry name" value="Trp_synth_beta/beta-like"/>
</dbReference>
<evidence type="ECO:0000256" key="8">
    <source>
        <dbReference type="ARBA" id="ARBA00022898"/>
    </source>
</evidence>
<dbReference type="NCBIfam" id="TIGR00263">
    <property type="entry name" value="trpB"/>
    <property type="match status" value="1"/>
</dbReference>
<evidence type="ECO:0000256" key="4">
    <source>
        <dbReference type="ARBA" id="ARBA00009982"/>
    </source>
</evidence>
<dbReference type="GO" id="GO:0005737">
    <property type="term" value="C:cytoplasm"/>
    <property type="evidence" value="ECO:0007669"/>
    <property type="project" value="TreeGrafter"/>
</dbReference>
<feature type="domain" description="Tryptophan synthase beta chain-like PALP" evidence="13">
    <location>
        <begin position="90"/>
        <end position="416"/>
    </location>
</feature>
<keyword evidence="7 12" id="KW-0822">Tryptophan biosynthesis</keyword>
<dbReference type="CDD" id="cd06446">
    <property type="entry name" value="Trp-synth_B"/>
    <property type="match status" value="1"/>
</dbReference>
<proteinExistence type="inferred from homology"/>
<keyword evidence="10 12" id="KW-0456">Lyase</keyword>
<dbReference type="FunFam" id="3.40.50.1100:FF:000004">
    <property type="entry name" value="Tryptophan synthase beta chain"/>
    <property type="match status" value="1"/>
</dbReference>
<dbReference type="EMBL" id="JHEG02000019">
    <property type="protein sequence ID" value="KIE13116.1"/>
    <property type="molecule type" value="Genomic_DNA"/>
</dbReference>
<dbReference type="InterPro" id="IPR036052">
    <property type="entry name" value="TrpB-like_PALP_sf"/>
</dbReference>
<evidence type="ECO:0000256" key="9">
    <source>
        <dbReference type="ARBA" id="ARBA00023141"/>
    </source>
</evidence>
<dbReference type="AlphaFoldDB" id="A0A0C1NJW4"/>
<evidence type="ECO:0000256" key="6">
    <source>
        <dbReference type="ARBA" id="ARBA00022605"/>
    </source>
</evidence>
<comment type="pathway">
    <text evidence="3 12">Amino-acid biosynthesis; L-tryptophan biosynthesis; L-tryptophan from chorismate: step 5/5.</text>
</comment>
<dbReference type="HAMAP" id="MF_00133">
    <property type="entry name" value="Trp_synth_beta"/>
    <property type="match status" value="1"/>
</dbReference>
<dbReference type="OrthoDB" id="9766131at2"/>
<comment type="caution">
    <text evidence="14">The sequence shown here is derived from an EMBL/GenBank/DDBJ whole genome shotgun (WGS) entry which is preliminary data.</text>
</comment>
<evidence type="ECO:0000256" key="1">
    <source>
        <dbReference type="ARBA" id="ARBA00001933"/>
    </source>
</evidence>
<dbReference type="STRING" id="1479485.DA73_0206860"/>